<evidence type="ECO:0000256" key="7">
    <source>
        <dbReference type="HAMAP-Rule" id="MF_00415"/>
    </source>
</evidence>
<evidence type="ECO:0000256" key="3">
    <source>
        <dbReference type="ARBA" id="ARBA00022729"/>
    </source>
</evidence>
<evidence type="ECO:0000256" key="5">
    <source>
        <dbReference type="ARBA" id="ARBA00023143"/>
    </source>
</evidence>
<dbReference type="HAMAP" id="MF_00415">
    <property type="entry name" value="FlgH"/>
    <property type="match status" value="1"/>
</dbReference>
<evidence type="ECO:0000256" key="1">
    <source>
        <dbReference type="ARBA" id="ARBA00002591"/>
    </source>
</evidence>
<organism evidence="8 9">
    <name type="scientific">Thermodesulforhabdus norvegica</name>
    <dbReference type="NCBI Taxonomy" id="39841"/>
    <lineage>
        <taxon>Bacteria</taxon>
        <taxon>Pseudomonadati</taxon>
        <taxon>Thermodesulfobacteriota</taxon>
        <taxon>Syntrophobacteria</taxon>
        <taxon>Syntrophobacterales</taxon>
        <taxon>Thermodesulforhabdaceae</taxon>
        <taxon>Thermodesulforhabdus</taxon>
    </lineage>
</organism>
<evidence type="ECO:0000256" key="4">
    <source>
        <dbReference type="ARBA" id="ARBA00023136"/>
    </source>
</evidence>
<dbReference type="Pfam" id="PF02107">
    <property type="entry name" value="FlgH"/>
    <property type="match status" value="1"/>
</dbReference>
<gene>
    <name evidence="7" type="primary">flgH</name>
    <name evidence="8" type="ORF">SAMN05660836_00397</name>
</gene>
<evidence type="ECO:0000313" key="8">
    <source>
        <dbReference type="EMBL" id="SFM47233.1"/>
    </source>
</evidence>
<keyword evidence="4 7" id="KW-0472">Membrane</keyword>
<dbReference type="GO" id="GO:0009279">
    <property type="term" value="C:cell outer membrane"/>
    <property type="evidence" value="ECO:0007669"/>
    <property type="project" value="UniProtKB-SubCell"/>
</dbReference>
<dbReference type="PANTHER" id="PTHR34933">
    <property type="entry name" value="FLAGELLAR L-RING PROTEIN"/>
    <property type="match status" value="1"/>
</dbReference>
<sequence>MRTKDFICLIWILTACYGCVSTQNAGMTRQAVSPPPPPMELFYSAQSHGGRDSALDLQMSAPSGSLWSPMSRSLFSDIKAHRIGDILTITISEEADASGEAETETERTHDWTGKLSASDFSAAGRNLLGGTTSFNYGAEFGRGLKGSGKTTRTNSVKAYMTATVIDVLPNGNLVIRGSRWIKVNDEMHQIILEGVVRPVDITRNNTILSQKIADAKIFVVGKGPISRQQRPGWLGQIIDLLFPL</sequence>
<dbReference type="PANTHER" id="PTHR34933:SF1">
    <property type="entry name" value="FLAGELLAR L-RING PROTEIN"/>
    <property type="match status" value="1"/>
</dbReference>
<keyword evidence="9" id="KW-1185">Reference proteome</keyword>
<comment type="subcellular location">
    <subcellularLocation>
        <location evidence="7">Cell outer membrane</location>
        <topology evidence="7">Lipid-anchor</topology>
    </subcellularLocation>
    <subcellularLocation>
        <location evidence="7">Bacterial flagellum basal body</location>
    </subcellularLocation>
</comment>
<dbReference type="InterPro" id="IPR000527">
    <property type="entry name" value="Flag_Lring"/>
</dbReference>
<dbReference type="EMBL" id="FOUU01000001">
    <property type="protein sequence ID" value="SFM47233.1"/>
    <property type="molecule type" value="Genomic_DNA"/>
</dbReference>
<protein>
    <recommendedName>
        <fullName evidence="7">Flagellar L-ring protein</fullName>
    </recommendedName>
    <alternativeName>
        <fullName evidence="7">Basal body L-ring protein</fullName>
    </alternativeName>
</protein>
<keyword evidence="5 7" id="KW-0975">Bacterial flagellum</keyword>
<dbReference type="STRING" id="39841.SAMN05660836_00397"/>
<proteinExistence type="inferred from homology"/>
<keyword evidence="8" id="KW-0282">Flagellum</keyword>
<keyword evidence="3 7" id="KW-0732">Signal</keyword>
<comment type="similarity">
    <text evidence="2 7">Belongs to the FlgH family.</text>
</comment>
<dbReference type="Proteomes" id="UP000199611">
    <property type="component" value="Unassembled WGS sequence"/>
</dbReference>
<evidence type="ECO:0000256" key="2">
    <source>
        <dbReference type="ARBA" id="ARBA00006929"/>
    </source>
</evidence>
<dbReference type="GO" id="GO:0003774">
    <property type="term" value="F:cytoskeletal motor activity"/>
    <property type="evidence" value="ECO:0007669"/>
    <property type="project" value="InterPro"/>
</dbReference>
<keyword evidence="7" id="KW-0449">Lipoprotein</keyword>
<dbReference type="AlphaFoldDB" id="A0A1I4R5Q1"/>
<comment type="subunit">
    <text evidence="7">The basal body constitutes a major portion of the flagellar organelle and consists of four rings (L,P,S, and M) mounted on a central rod.</text>
</comment>
<dbReference type="PRINTS" id="PR01008">
    <property type="entry name" value="FLGLRINGFLGH"/>
</dbReference>
<dbReference type="GO" id="GO:0071973">
    <property type="term" value="P:bacterial-type flagellum-dependent cell motility"/>
    <property type="evidence" value="ECO:0007669"/>
    <property type="project" value="InterPro"/>
</dbReference>
<keyword evidence="8" id="KW-0966">Cell projection</keyword>
<evidence type="ECO:0000256" key="6">
    <source>
        <dbReference type="ARBA" id="ARBA00023237"/>
    </source>
</evidence>
<evidence type="ECO:0000313" key="9">
    <source>
        <dbReference type="Proteomes" id="UP000199611"/>
    </source>
</evidence>
<comment type="function">
    <text evidence="1 7">Assembles around the rod to form the L-ring and probably protects the motor/basal body from shearing forces during rotation.</text>
</comment>
<reference evidence="8 9" key="1">
    <citation type="submission" date="2016-10" db="EMBL/GenBank/DDBJ databases">
        <authorList>
            <person name="de Groot N.N."/>
        </authorList>
    </citation>
    <scope>NUCLEOTIDE SEQUENCE [LARGE SCALE GENOMIC DNA]</scope>
    <source>
        <strain evidence="8 9">DSM 9990</strain>
    </source>
</reference>
<keyword evidence="8" id="KW-0969">Cilium</keyword>
<keyword evidence="6 7" id="KW-0998">Cell outer membrane</keyword>
<dbReference type="GO" id="GO:0009427">
    <property type="term" value="C:bacterial-type flagellum basal body, distal rod, L ring"/>
    <property type="evidence" value="ECO:0007669"/>
    <property type="project" value="InterPro"/>
</dbReference>
<name>A0A1I4R5Q1_9BACT</name>
<accession>A0A1I4R5Q1</accession>
<dbReference type="PROSITE" id="PS51257">
    <property type="entry name" value="PROKAR_LIPOPROTEIN"/>
    <property type="match status" value="1"/>
</dbReference>